<dbReference type="Pfam" id="PF01145">
    <property type="entry name" value="Band_7"/>
    <property type="match status" value="1"/>
</dbReference>
<evidence type="ECO:0000259" key="8">
    <source>
        <dbReference type="SMART" id="SM00244"/>
    </source>
</evidence>
<evidence type="ECO:0000256" key="2">
    <source>
        <dbReference type="ARBA" id="ARBA00006971"/>
    </source>
</evidence>
<dbReference type="OrthoDB" id="9779595at2"/>
<evidence type="ECO:0000313" key="9">
    <source>
        <dbReference type="EMBL" id="ADH86351.1"/>
    </source>
</evidence>
<dbReference type="GO" id="GO:0016020">
    <property type="term" value="C:membrane"/>
    <property type="evidence" value="ECO:0007669"/>
    <property type="project" value="UniProtKB-SubCell"/>
</dbReference>
<comment type="similarity">
    <text evidence="2 6">Belongs to the band 7/mec-2 family. HflK subfamily.</text>
</comment>
<comment type="function">
    <text evidence="6">HflC and HflK could encode or regulate a protease.</text>
</comment>
<dbReference type="InterPro" id="IPR036013">
    <property type="entry name" value="Band_7/SPFH_dom_sf"/>
</dbReference>
<dbReference type="RefSeq" id="WP_013163878.1">
    <property type="nucleotide sequence ID" value="NC_014216.1"/>
</dbReference>
<dbReference type="STRING" id="589865.DaAHT2_1658"/>
<comment type="subunit">
    <text evidence="6">HflC and HflK may interact to form a multimeric complex.</text>
</comment>
<keyword evidence="4 6" id="KW-1133">Transmembrane helix</keyword>
<evidence type="ECO:0000313" key="10">
    <source>
        <dbReference type="Proteomes" id="UP000001508"/>
    </source>
</evidence>
<dbReference type="Gene3D" id="3.30.479.30">
    <property type="entry name" value="Band 7 domain"/>
    <property type="match status" value="1"/>
</dbReference>
<keyword evidence="5 6" id="KW-0472">Membrane</keyword>
<dbReference type="eggNOG" id="COG0330">
    <property type="taxonomic scope" value="Bacteria"/>
</dbReference>
<dbReference type="HOGENOM" id="CLU_039173_0_1_7"/>
<dbReference type="FunCoup" id="D6Z476">
    <property type="interactions" value="197"/>
</dbReference>
<dbReference type="InterPro" id="IPR001107">
    <property type="entry name" value="Band_7"/>
</dbReference>
<dbReference type="PANTHER" id="PTHR43327:SF2">
    <property type="entry name" value="MODULATOR OF FTSH PROTEASE HFLK"/>
    <property type="match status" value="1"/>
</dbReference>
<keyword evidence="10" id="KW-1185">Reference proteome</keyword>
<dbReference type="Proteomes" id="UP000001508">
    <property type="component" value="Chromosome"/>
</dbReference>
<feature type="transmembrane region" description="Helical" evidence="6">
    <location>
        <begin position="59"/>
        <end position="80"/>
    </location>
</feature>
<evidence type="ECO:0000256" key="1">
    <source>
        <dbReference type="ARBA" id="ARBA00004167"/>
    </source>
</evidence>
<dbReference type="PANTHER" id="PTHR43327">
    <property type="entry name" value="STOMATIN-LIKE PROTEIN 2, MITOCHONDRIAL"/>
    <property type="match status" value="1"/>
</dbReference>
<evidence type="ECO:0000256" key="5">
    <source>
        <dbReference type="ARBA" id="ARBA00023136"/>
    </source>
</evidence>
<name>D6Z476_DESAT</name>
<dbReference type="SUPFAM" id="SSF117892">
    <property type="entry name" value="Band 7/SPFH domain"/>
    <property type="match status" value="1"/>
</dbReference>
<organism evidence="9 10">
    <name type="scientific">Desulfurivibrio alkaliphilus (strain DSM 19089 / UNIQEM U267 / AHT2)</name>
    <dbReference type="NCBI Taxonomy" id="589865"/>
    <lineage>
        <taxon>Bacteria</taxon>
        <taxon>Pseudomonadati</taxon>
        <taxon>Thermodesulfobacteriota</taxon>
        <taxon>Desulfobulbia</taxon>
        <taxon>Desulfobulbales</taxon>
        <taxon>Desulfobulbaceae</taxon>
        <taxon>Desulfurivibrio</taxon>
    </lineage>
</organism>
<dbReference type="CDD" id="cd03404">
    <property type="entry name" value="SPFH_HflK"/>
    <property type="match status" value="1"/>
</dbReference>
<dbReference type="EMBL" id="CP001940">
    <property type="protein sequence ID" value="ADH86351.1"/>
    <property type="molecule type" value="Genomic_DNA"/>
</dbReference>
<evidence type="ECO:0000256" key="7">
    <source>
        <dbReference type="SAM" id="MobiDB-lite"/>
    </source>
</evidence>
<gene>
    <name evidence="9" type="ordered locus">DaAHT2_1658</name>
</gene>
<protein>
    <recommendedName>
        <fullName evidence="6">Protein HflK</fullName>
    </recommendedName>
</protein>
<dbReference type="KEGG" id="dak:DaAHT2_1658"/>
<dbReference type="InterPro" id="IPR010201">
    <property type="entry name" value="HflK"/>
</dbReference>
<proteinExistence type="inferred from homology"/>
<comment type="subcellular location">
    <subcellularLocation>
        <location evidence="1">Membrane</location>
        <topology evidence="1">Single-pass membrane protein</topology>
    </subcellularLocation>
</comment>
<evidence type="ECO:0000256" key="3">
    <source>
        <dbReference type="ARBA" id="ARBA00022692"/>
    </source>
</evidence>
<feature type="region of interest" description="Disordered" evidence="7">
    <location>
        <begin position="1"/>
        <end position="21"/>
    </location>
</feature>
<sequence length="364" mass="41032">MAWDNQQPPWGQRKGGQSPEEQLAALVQKIKNFFEGGGQGGGGDRGSDGSRTPGFNPGLIAGVIGMILVVFLLASSFYTIRPGEQGVVLRLGAYYATTLPGLNFKIPLVDVVHKVDMESVRKEQFGFRTRRVADRTQYQKEGYTRESLMLTSDRNVIDMEWVVQYRVSDPYHFLFRVRDISPAVRDVSEMTLRRLVGNMDFDAVLDGRAILADAMARELQETLNRYESGIQVITVQLQDVNPPEPVKPAFNEVNEADQDMQRLINEAEEIYNREVPRARGDARRMVEEAHGYKVERVNEAVGQTARFTSLLDEYARAPEVTRQRLYLETMREVLPQVEEVVVIDREQKSLLPLLNLGGGAKVGN</sequence>
<evidence type="ECO:0000256" key="4">
    <source>
        <dbReference type="ARBA" id="ARBA00022989"/>
    </source>
</evidence>
<feature type="domain" description="Band 7" evidence="8">
    <location>
        <begin position="75"/>
        <end position="254"/>
    </location>
</feature>
<reference evidence="10" key="1">
    <citation type="submission" date="2010-02" db="EMBL/GenBank/DDBJ databases">
        <title>Complete sequence of Desulfurivibrio alkaliphilus AHT2.</title>
        <authorList>
            <consortium name="US DOE Joint Genome Institute"/>
            <person name="Pitluck S."/>
            <person name="Chertkov O."/>
            <person name="Detter J.C."/>
            <person name="Han C."/>
            <person name="Tapia R."/>
            <person name="Larimer F."/>
            <person name="Land M."/>
            <person name="Hauser L."/>
            <person name="Kyrpides N."/>
            <person name="Mikhailova N."/>
            <person name="Sorokin D.Y."/>
            <person name="Muyzer G."/>
            <person name="Woyke T."/>
        </authorList>
    </citation>
    <scope>NUCLEOTIDE SEQUENCE [LARGE SCALE GENOMIC DNA]</scope>
    <source>
        <strain evidence="10">DSM 19089 / UNIQEM U267 / AHT2</strain>
    </source>
</reference>
<dbReference type="InParanoid" id="D6Z476"/>
<keyword evidence="3 6" id="KW-0812">Transmembrane</keyword>
<accession>D6Z476</accession>
<dbReference type="NCBIfam" id="TIGR01933">
    <property type="entry name" value="hflK"/>
    <property type="match status" value="1"/>
</dbReference>
<dbReference type="InterPro" id="IPR050710">
    <property type="entry name" value="Band7/mec-2_domain"/>
</dbReference>
<dbReference type="AlphaFoldDB" id="D6Z476"/>
<dbReference type="SMART" id="SM00244">
    <property type="entry name" value="PHB"/>
    <property type="match status" value="1"/>
</dbReference>
<evidence type="ECO:0000256" key="6">
    <source>
        <dbReference type="RuleBase" id="RU364113"/>
    </source>
</evidence>